<organism evidence="2 3">
    <name type="scientific">Streptomyces spororaveus</name>
    <dbReference type="NCBI Taxonomy" id="284039"/>
    <lineage>
        <taxon>Bacteria</taxon>
        <taxon>Bacillati</taxon>
        <taxon>Actinomycetota</taxon>
        <taxon>Actinomycetes</taxon>
        <taxon>Kitasatosporales</taxon>
        <taxon>Streptomycetaceae</taxon>
        <taxon>Streptomyces</taxon>
    </lineage>
</organism>
<dbReference type="EMBL" id="BNED01000005">
    <property type="protein sequence ID" value="GHI76107.1"/>
    <property type="molecule type" value="Genomic_DNA"/>
</dbReference>
<feature type="compositionally biased region" description="Basic and acidic residues" evidence="1">
    <location>
        <begin position="38"/>
        <end position="59"/>
    </location>
</feature>
<accession>A0ABQ3T6T2</accession>
<protein>
    <submittedName>
        <fullName evidence="2">Uncharacterized protein</fullName>
    </submittedName>
</protein>
<evidence type="ECO:0000313" key="2">
    <source>
        <dbReference type="EMBL" id="GHI76107.1"/>
    </source>
</evidence>
<evidence type="ECO:0000313" key="3">
    <source>
        <dbReference type="Proteomes" id="UP000608522"/>
    </source>
</evidence>
<name>A0ABQ3T6T2_9ACTN</name>
<comment type="caution">
    <text evidence="2">The sequence shown here is derived from an EMBL/GenBank/DDBJ whole genome shotgun (WGS) entry which is preliminary data.</text>
</comment>
<proteinExistence type="predicted"/>
<sequence length="59" mass="6602">MLADTIREAQDDGRNVFDGLDRDWATPILGRQDVPRTVLHDDPANRPTADELGKMLEAL</sequence>
<keyword evidence="3" id="KW-1185">Reference proteome</keyword>
<dbReference type="Proteomes" id="UP000608522">
    <property type="component" value="Unassembled WGS sequence"/>
</dbReference>
<gene>
    <name evidence="2" type="ORF">Sspor_16680</name>
</gene>
<feature type="region of interest" description="Disordered" evidence="1">
    <location>
        <begin position="37"/>
        <end position="59"/>
    </location>
</feature>
<reference evidence="3" key="1">
    <citation type="submission" date="2023-07" db="EMBL/GenBank/DDBJ databases">
        <title>Whole genome shotgun sequence of Streptomyces spororaveus NBRC 15456.</title>
        <authorList>
            <person name="Komaki H."/>
            <person name="Tamura T."/>
        </authorList>
    </citation>
    <scope>NUCLEOTIDE SEQUENCE [LARGE SCALE GENOMIC DNA]</scope>
    <source>
        <strain evidence="3">NBRC 15456</strain>
    </source>
</reference>
<evidence type="ECO:0000256" key="1">
    <source>
        <dbReference type="SAM" id="MobiDB-lite"/>
    </source>
</evidence>